<comment type="caution">
    <text evidence="1">The sequence shown here is derived from an EMBL/GenBank/DDBJ whole genome shotgun (WGS) entry which is preliminary data.</text>
</comment>
<organism evidence="1 2">
    <name type="scientific">Cryomorpha ignava</name>
    <dbReference type="NCBI Taxonomy" id="101383"/>
    <lineage>
        <taxon>Bacteria</taxon>
        <taxon>Pseudomonadati</taxon>
        <taxon>Bacteroidota</taxon>
        <taxon>Flavobacteriia</taxon>
        <taxon>Flavobacteriales</taxon>
        <taxon>Cryomorphaceae</taxon>
        <taxon>Cryomorpha</taxon>
    </lineage>
</organism>
<dbReference type="AlphaFoldDB" id="A0A7K3WTI3"/>
<name>A0A7K3WTI3_9FLAO</name>
<reference evidence="1 2" key="1">
    <citation type="submission" date="2020-02" db="EMBL/GenBank/DDBJ databases">
        <title>Out from the shadows clarifying the taxonomy of the family Cryomorphaceae and related taxa by utilizing the GTDB taxonomic framework.</title>
        <authorList>
            <person name="Bowman J.P."/>
        </authorList>
    </citation>
    <scope>NUCLEOTIDE SEQUENCE [LARGE SCALE GENOMIC DNA]</scope>
    <source>
        <strain evidence="1 2">QSSC 1-22</strain>
    </source>
</reference>
<accession>A0A7K3WTI3</accession>
<keyword evidence="2" id="KW-1185">Reference proteome</keyword>
<proteinExistence type="predicted"/>
<dbReference type="EMBL" id="JAAGVY010000037">
    <property type="protein sequence ID" value="NEN25003.1"/>
    <property type="molecule type" value="Genomic_DNA"/>
</dbReference>
<sequence length="83" mass="9718">MVSKAEFQKCRLTARKKLLQDAGTHLASRYYRSYAVHLYAVSNFYVELWVRMDFDEICWIEIADSENVADNYTGKLSFKELGL</sequence>
<evidence type="ECO:0000313" key="1">
    <source>
        <dbReference type="EMBL" id="NEN25003.1"/>
    </source>
</evidence>
<dbReference type="Proteomes" id="UP000486602">
    <property type="component" value="Unassembled WGS sequence"/>
</dbReference>
<evidence type="ECO:0000313" key="2">
    <source>
        <dbReference type="Proteomes" id="UP000486602"/>
    </source>
</evidence>
<gene>
    <name evidence="1" type="ORF">G3O08_15995</name>
</gene>
<protein>
    <submittedName>
        <fullName evidence="1">Uncharacterized protein</fullName>
    </submittedName>
</protein>
<dbReference type="RefSeq" id="WP_163286394.1">
    <property type="nucleotide sequence ID" value="NZ_JAAGVY010000037.1"/>
</dbReference>